<dbReference type="InterPro" id="IPR008271">
    <property type="entry name" value="Ser/Thr_kinase_AS"/>
</dbReference>
<dbReference type="Gene3D" id="3.30.200.20">
    <property type="entry name" value="Phosphorylase Kinase, domain 1"/>
    <property type="match status" value="1"/>
</dbReference>
<gene>
    <name evidence="9" type="ORF">GCM10022416_03710</name>
</gene>
<dbReference type="SMART" id="SM00220">
    <property type="entry name" value="S_TKc"/>
    <property type="match status" value="1"/>
</dbReference>
<dbReference type="PROSITE" id="PS50011">
    <property type="entry name" value="PROTEIN_KINASE_DOM"/>
    <property type="match status" value="1"/>
</dbReference>
<evidence type="ECO:0000259" key="8">
    <source>
        <dbReference type="PROSITE" id="PS50011"/>
    </source>
</evidence>
<evidence type="ECO:0000256" key="2">
    <source>
        <dbReference type="ARBA" id="ARBA00022527"/>
    </source>
</evidence>
<dbReference type="PANTHER" id="PTHR43289:SF6">
    <property type="entry name" value="SERINE_THREONINE-PROTEIN KINASE NEKL-3"/>
    <property type="match status" value="1"/>
</dbReference>
<dbReference type="InterPro" id="IPR011009">
    <property type="entry name" value="Kinase-like_dom_sf"/>
</dbReference>
<evidence type="ECO:0000256" key="6">
    <source>
        <dbReference type="ARBA" id="ARBA00022840"/>
    </source>
</evidence>
<dbReference type="SUPFAM" id="SSF56112">
    <property type="entry name" value="Protein kinase-like (PK-like)"/>
    <property type="match status" value="1"/>
</dbReference>
<proteinExistence type="predicted"/>
<dbReference type="EMBL" id="BAABDO010000003">
    <property type="protein sequence ID" value="GAA4128224.1"/>
    <property type="molecule type" value="Genomic_DNA"/>
</dbReference>
<keyword evidence="6 7" id="KW-0067">ATP-binding</keyword>
<dbReference type="Pfam" id="PF00069">
    <property type="entry name" value="Pkinase"/>
    <property type="match status" value="1"/>
</dbReference>
<evidence type="ECO:0000256" key="5">
    <source>
        <dbReference type="ARBA" id="ARBA00022777"/>
    </source>
</evidence>
<name>A0ABP7XZU3_9ACTN</name>
<dbReference type="PROSITE" id="PS00108">
    <property type="entry name" value="PROTEIN_KINASE_ST"/>
    <property type="match status" value="1"/>
</dbReference>
<keyword evidence="10" id="KW-1185">Reference proteome</keyword>
<evidence type="ECO:0000313" key="9">
    <source>
        <dbReference type="EMBL" id="GAA4128224.1"/>
    </source>
</evidence>
<dbReference type="Proteomes" id="UP001500266">
    <property type="component" value="Unassembled WGS sequence"/>
</dbReference>
<evidence type="ECO:0000256" key="3">
    <source>
        <dbReference type="ARBA" id="ARBA00022679"/>
    </source>
</evidence>
<comment type="caution">
    <text evidence="9">The sequence shown here is derived from an EMBL/GenBank/DDBJ whole genome shotgun (WGS) entry which is preliminary data.</text>
</comment>
<dbReference type="InterPro" id="IPR000719">
    <property type="entry name" value="Prot_kinase_dom"/>
</dbReference>
<protein>
    <recommendedName>
        <fullName evidence="1">non-specific serine/threonine protein kinase</fullName>
        <ecNumber evidence="1">2.7.11.1</ecNumber>
    </recommendedName>
</protein>
<dbReference type="PROSITE" id="PS00107">
    <property type="entry name" value="PROTEIN_KINASE_ATP"/>
    <property type="match status" value="1"/>
</dbReference>
<keyword evidence="4 7" id="KW-0547">Nucleotide-binding</keyword>
<organism evidence="9 10">
    <name type="scientific">Actinomadura keratinilytica</name>
    <dbReference type="NCBI Taxonomy" id="547461"/>
    <lineage>
        <taxon>Bacteria</taxon>
        <taxon>Bacillati</taxon>
        <taxon>Actinomycetota</taxon>
        <taxon>Actinomycetes</taxon>
        <taxon>Streptosporangiales</taxon>
        <taxon>Thermomonosporaceae</taxon>
        <taxon>Actinomadura</taxon>
    </lineage>
</organism>
<feature type="binding site" evidence="7">
    <location>
        <position position="40"/>
    </location>
    <ligand>
        <name>ATP</name>
        <dbReference type="ChEBI" id="CHEBI:30616"/>
    </ligand>
</feature>
<evidence type="ECO:0000256" key="1">
    <source>
        <dbReference type="ARBA" id="ARBA00012513"/>
    </source>
</evidence>
<keyword evidence="3" id="KW-0808">Transferase</keyword>
<reference evidence="10" key="1">
    <citation type="journal article" date="2019" name="Int. J. Syst. Evol. Microbiol.">
        <title>The Global Catalogue of Microorganisms (GCM) 10K type strain sequencing project: providing services to taxonomists for standard genome sequencing and annotation.</title>
        <authorList>
            <consortium name="The Broad Institute Genomics Platform"/>
            <consortium name="The Broad Institute Genome Sequencing Center for Infectious Disease"/>
            <person name="Wu L."/>
            <person name="Ma J."/>
        </authorList>
    </citation>
    <scope>NUCLEOTIDE SEQUENCE [LARGE SCALE GENOMIC DNA]</scope>
    <source>
        <strain evidence="10">JCM 17316</strain>
    </source>
</reference>
<feature type="domain" description="Protein kinase" evidence="8">
    <location>
        <begin position="11"/>
        <end position="269"/>
    </location>
</feature>
<dbReference type="PANTHER" id="PTHR43289">
    <property type="entry name" value="MITOGEN-ACTIVATED PROTEIN KINASE KINASE KINASE 20-RELATED"/>
    <property type="match status" value="1"/>
</dbReference>
<dbReference type="Gene3D" id="1.10.510.10">
    <property type="entry name" value="Transferase(Phosphotransferase) domain 1"/>
    <property type="match status" value="1"/>
</dbReference>
<dbReference type="InterPro" id="IPR017441">
    <property type="entry name" value="Protein_kinase_ATP_BS"/>
</dbReference>
<evidence type="ECO:0000256" key="7">
    <source>
        <dbReference type="PROSITE-ProRule" id="PRU10141"/>
    </source>
</evidence>
<accession>A0ABP7XZU3</accession>
<dbReference type="EC" id="2.7.11.1" evidence="1"/>
<evidence type="ECO:0000256" key="4">
    <source>
        <dbReference type="ARBA" id="ARBA00022741"/>
    </source>
</evidence>
<dbReference type="RefSeq" id="WP_345016713.1">
    <property type="nucleotide sequence ID" value="NZ_BAABDO010000003.1"/>
</dbReference>
<sequence length="603" mass="64080">MRAGQLVADRYRLEELLGEGGGGAVWRARDERLRRVVAMKRAAVPADGDAERRIRSLLDEAEILAGLNHPNIVTLYDVVSDGSQWWLVMEYVAARSLAHHRRLPPERAARFGAQIAAGLEAVHAAGVIHRDIKPGNVLVTADDQAKLGDFGIARASYADATLTDSGGPIRCTPAYVAPEVARGGGPTPAGDVFSLGATLFAAVEGVSPYGRGNPMALLARAIRGEVAAPGRRAGALAPVLHALMHVDPAKRPTAAQARSMLEDLAKEFARDLAQDPAEDAAGKGVGRRRGLACLTVAVAALVLTAAAWMAIEWWPGTARSTSTAPPSSIADPHKADPCALLDQASLARFGGTELDPASGNFNRCDVYVRPPGGGQVDVTVELLAAEPDVATPWQVERVGGIAIVREPENDGQCHRTVVLRDGVRVDIGAKFTDKGRGDLCAMAEAAAKSAVAKLSGGRFPQRAARPADRSLFWVDACGLLDADALARFPGVDALHPEVGFGNWECRWRSTTSRSQLLVRFDQHVPLTADDGHPTRVGGRYAYVEPDGYGDDTCLVRVLHRRFTLAGQPRTELLLVVVFGLDARDRCRLATDLAGSAAAGLPRT</sequence>
<dbReference type="CDD" id="cd14014">
    <property type="entry name" value="STKc_PknB_like"/>
    <property type="match status" value="1"/>
</dbReference>
<keyword evidence="2" id="KW-0723">Serine/threonine-protein kinase</keyword>
<keyword evidence="5" id="KW-0418">Kinase</keyword>
<evidence type="ECO:0000313" key="10">
    <source>
        <dbReference type="Proteomes" id="UP001500266"/>
    </source>
</evidence>